<feature type="compositionally biased region" description="Low complexity" evidence="14">
    <location>
        <begin position="40"/>
        <end position="49"/>
    </location>
</feature>
<dbReference type="PANTHER" id="PTHR24346:SF110">
    <property type="entry name" value="NON-SPECIFIC SERINE_THREONINE PROTEIN KINASE"/>
    <property type="match status" value="1"/>
</dbReference>
<evidence type="ECO:0000256" key="2">
    <source>
        <dbReference type="ARBA" id="ARBA00006234"/>
    </source>
</evidence>
<dbReference type="AlphaFoldDB" id="A0AAN9UWX4"/>
<evidence type="ECO:0000256" key="8">
    <source>
        <dbReference type="ARBA" id="ARBA00022840"/>
    </source>
</evidence>
<dbReference type="Gene3D" id="3.30.310.80">
    <property type="entry name" value="Kinase associated domain 1, KA1"/>
    <property type="match status" value="1"/>
</dbReference>
<dbReference type="FunFam" id="1.10.8.10:FF:000069">
    <property type="entry name" value="Non-specific serine/threonine protein kinase"/>
    <property type="match status" value="1"/>
</dbReference>
<evidence type="ECO:0000313" key="16">
    <source>
        <dbReference type="EMBL" id="KAK7754732.1"/>
    </source>
</evidence>
<dbReference type="InterPro" id="IPR011009">
    <property type="entry name" value="Kinase-like_dom_sf"/>
</dbReference>
<evidence type="ECO:0000256" key="12">
    <source>
        <dbReference type="ARBA" id="ARBA00048679"/>
    </source>
</evidence>
<keyword evidence="10" id="KW-0119">Carbohydrate metabolism</keyword>
<dbReference type="Gene3D" id="3.30.200.20">
    <property type="entry name" value="Phosphorylase Kinase, domain 1"/>
    <property type="match status" value="1"/>
</dbReference>
<evidence type="ECO:0000259" key="15">
    <source>
        <dbReference type="PROSITE" id="PS50011"/>
    </source>
</evidence>
<keyword evidence="7 16" id="KW-0418">Kinase</keyword>
<protein>
    <recommendedName>
        <fullName evidence="3">non-specific serine/threonine protein kinase</fullName>
        <ecNumber evidence="3">2.7.11.1</ecNumber>
    </recommendedName>
</protein>
<evidence type="ECO:0000256" key="1">
    <source>
        <dbReference type="ARBA" id="ARBA00004123"/>
    </source>
</evidence>
<keyword evidence="4" id="KW-0723">Serine/threonine-protein kinase</keyword>
<organism evidence="16 17">
    <name type="scientific">Diatrype stigma</name>
    <dbReference type="NCBI Taxonomy" id="117547"/>
    <lineage>
        <taxon>Eukaryota</taxon>
        <taxon>Fungi</taxon>
        <taxon>Dikarya</taxon>
        <taxon>Ascomycota</taxon>
        <taxon>Pezizomycotina</taxon>
        <taxon>Sordariomycetes</taxon>
        <taxon>Xylariomycetidae</taxon>
        <taxon>Xylariales</taxon>
        <taxon>Diatrypaceae</taxon>
        <taxon>Diatrype</taxon>
    </lineage>
</organism>
<sequence length="762" mass="85357">MAPRAFDEEELSISLSPSQIRRNNRPGRVPEINITPHPQAEAPGANNGGEARDGRGGRNRASSLVTDQSAQNREKIKLEQRIGAYNIIRTLGEGSFGKVKLAVHRMTGQQVALKVIARKKLISRDMVGRVEREIEYLQLLRHPHIIKLYTVIKTQNEIIMVLEYAGGELFDYIVSHGRMPEDQARRFFQQMLCAVEYCHRHKVVHRDLKPENLLLDDNLNVKIADFGLSNIMTDGNFLKTSCGSPNYAAPEVISGKLYAGPEVDVWSCGVILYVLLVGRLPFDDDHIPSLFAKIQRGVFTIPHWIPADAQALIRKTLQVNPVQRATIEEIRQDPWFLKDLPAYLQPPVEEFLNTGVDPNSAIRPVDIAPNAPPKVAEKLHEEVTEKISKTMGYGKKDVQEALDADEPSAIKDAYMIVRENKLMQVNPAYGTGVDNPYFATSPPTATHEETMASVSQTLNSASIPREQPQPDPDPEPQASPLAGSTRSTTSTVASTSPRGYVSKVGILPTSLPALHREYLERQSAGIEEPLDTQPVPDVPLQPRTAAEQQEAVRRLKPHSKNSVRLDDSARPQTMTPVATKKPKPTRWQFGIRSRNAPWEALLCIYKSLSKLGASWVLDGDYEKVHGNDQEVQAGSFTTNTPMDTPADQIPNPYEADPWHIICRWRKDDLRRSSVSSGNSNAESASTENTYVYSVIDNRKQDFVWMRMEIQIYEMEYGVYLVDFKCAGYERNDGTMLEEKDVMSPFPFLDMAAKLIMQLAEAD</sequence>
<keyword evidence="6 13" id="KW-0547">Nucleotide-binding</keyword>
<evidence type="ECO:0000256" key="4">
    <source>
        <dbReference type="ARBA" id="ARBA00022527"/>
    </source>
</evidence>
<feature type="compositionally biased region" description="Pro residues" evidence="14">
    <location>
        <begin position="467"/>
        <end position="477"/>
    </location>
</feature>
<keyword evidence="8 13" id="KW-0067">ATP-binding</keyword>
<dbReference type="PROSITE" id="PS00108">
    <property type="entry name" value="PROTEIN_KINASE_ST"/>
    <property type="match status" value="1"/>
</dbReference>
<dbReference type="GO" id="GO:0004674">
    <property type="term" value="F:protein serine/threonine kinase activity"/>
    <property type="evidence" value="ECO:0007669"/>
    <property type="project" value="UniProtKB-KW"/>
</dbReference>
<evidence type="ECO:0000256" key="3">
    <source>
        <dbReference type="ARBA" id="ARBA00012513"/>
    </source>
</evidence>
<comment type="caution">
    <text evidence="16">The sequence shown here is derived from an EMBL/GenBank/DDBJ whole genome shotgun (WGS) entry which is preliminary data.</text>
</comment>
<evidence type="ECO:0000256" key="14">
    <source>
        <dbReference type="SAM" id="MobiDB-lite"/>
    </source>
</evidence>
<evidence type="ECO:0000256" key="9">
    <source>
        <dbReference type="ARBA" id="ARBA00023242"/>
    </source>
</evidence>
<dbReference type="FunFam" id="3.30.200.20:FF:000236">
    <property type="entry name" value="Non-specific serine/threonine protein kinase"/>
    <property type="match status" value="1"/>
</dbReference>
<feature type="region of interest" description="Disordered" evidence="14">
    <location>
        <begin position="1"/>
        <end position="70"/>
    </location>
</feature>
<proteinExistence type="inferred from homology"/>
<dbReference type="InterPro" id="IPR013896">
    <property type="entry name" value="SNF1_UBA"/>
</dbReference>
<evidence type="ECO:0000256" key="5">
    <source>
        <dbReference type="ARBA" id="ARBA00022679"/>
    </source>
</evidence>
<dbReference type="EMBL" id="JAKJXP020000018">
    <property type="protein sequence ID" value="KAK7754732.1"/>
    <property type="molecule type" value="Genomic_DNA"/>
</dbReference>
<dbReference type="FunFam" id="1.10.510.10:FF:000544">
    <property type="entry name" value="Non-specific serine/threonine protein kinase"/>
    <property type="match status" value="1"/>
</dbReference>
<dbReference type="EC" id="2.7.11.1" evidence="3"/>
<dbReference type="InterPro" id="IPR032270">
    <property type="entry name" value="AMPK_C"/>
</dbReference>
<accession>A0AAN9UWX4</accession>
<keyword evidence="17" id="KW-1185">Reference proteome</keyword>
<feature type="region of interest" description="Disordered" evidence="14">
    <location>
        <begin position="460"/>
        <end position="496"/>
    </location>
</feature>
<evidence type="ECO:0000256" key="6">
    <source>
        <dbReference type="ARBA" id="ARBA00022741"/>
    </source>
</evidence>
<dbReference type="PANTHER" id="PTHR24346">
    <property type="entry name" value="MAP/MICROTUBULE AFFINITY-REGULATING KINASE"/>
    <property type="match status" value="1"/>
</dbReference>
<evidence type="ECO:0000256" key="13">
    <source>
        <dbReference type="PROSITE-ProRule" id="PRU10141"/>
    </source>
</evidence>
<evidence type="ECO:0000256" key="11">
    <source>
        <dbReference type="ARBA" id="ARBA00047899"/>
    </source>
</evidence>
<evidence type="ECO:0000256" key="10">
    <source>
        <dbReference type="ARBA" id="ARBA00023277"/>
    </source>
</evidence>
<evidence type="ECO:0000313" key="17">
    <source>
        <dbReference type="Proteomes" id="UP001320420"/>
    </source>
</evidence>
<dbReference type="InterPro" id="IPR008271">
    <property type="entry name" value="Ser/Thr_kinase_AS"/>
</dbReference>
<dbReference type="PROSITE" id="PS50011">
    <property type="entry name" value="PROTEIN_KINASE_DOM"/>
    <property type="match status" value="1"/>
</dbReference>
<keyword evidence="5" id="KW-0808">Transferase</keyword>
<keyword evidence="9" id="KW-0539">Nucleus</keyword>
<dbReference type="CDD" id="cd12122">
    <property type="entry name" value="AMPKA_C"/>
    <property type="match status" value="1"/>
</dbReference>
<name>A0AAN9UWX4_9PEZI</name>
<reference evidence="16 17" key="1">
    <citation type="submission" date="2024-02" db="EMBL/GenBank/DDBJ databases">
        <title>De novo assembly and annotation of 12 fungi associated with fruit tree decline syndrome in Ontario, Canada.</title>
        <authorList>
            <person name="Sulman M."/>
            <person name="Ellouze W."/>
            <person name="Ilyukhin E."/>
        </authorList>
    </citation>
    <scope>NUCLEOTIDE SEQUENCE [LARGE SCALE GENOMIC DNA]</scope>
    <source>
        <strain evidence="16 17">M11/M66-122</strain>
    </source>
</reference>
<dbReference type="Pfam" id="PF08587">
    <property type="entry name" value="UBA_2"/>
    <property type="match status" value="1"/>
</dbReference>
<feature type="domain" description="Protein kinase" evidence="15">
    <location>
        <begin position="85"/>
        <end position="336"/>
    </location>
</feature>
<dbReference type="Gene3D" id="1.10.510.10">
    <property type="entry name" value="Transferase(Phosphotransferase) domain 1"/>
    <property type="match status" value="1"/>
</dbReference>
<gene>
    <name evidence="16" type="primary">SNF1</name>
    <name evidence="16" type="ORF">SLS62_003290</name>
</gene>
<dbReference type="Gene3D" id="1.10.8.10">
    <property type="entry name" value="DNA helicase RuvA subunit, C-terminal domain"/>
    <property type="match status" value="1"/>
</dbReference>
<feature type="region of interest" description="Disordered" evidence="14">
    <location>
        <begin position="545"/>
        <end position="584"/>
    </location>
</feature>
<dbReference type="GO" id="GO:0005737">
    <property type="term" value="C:cytoplasm"/>
    <property type="evidence" value="ECO:0007669"/>
    <property type="project" value="TreeGrafter"/>
</dbReference>
<comment type="catalytic activity">
    <reaction evidence="11">
        <text>L-threonyl-[protein] + ATP = O-phospho-L-threonyl-[protein] + ADP + H(+)</text>
        <dbReference type="Rhea" id="RHEA:46608"/>
        <dbReference type="Rhea" id="RHEA-COMP:11060"/>
        <dbReference type="Rhea" id="RHEA-COMP:11605"/>
        <dbReference type="ChEBI" id="CHEBI:15378"/>
        <dbReference type="ChEBI" id="CHEBI:30013"/>
        <dbReference type="ChEBI" id="CHEBI:30616"/>
        <dbReference type="ChEBI" id="CHEBI:61977"/>
        <dbReference type="ChEBI" id="CHEBI:456216"/>
        <dbReference type="EC" id="2.7.11.1"/>
    </reaction>
</comment>
<dbReference type="SUPFAM" id="SSF56112">
    <property type="entry name" value="Protein kinase-like (PK-like)"/>
    <property type="match status" value="1"/>
</dbReference>
<dbReference type="Proteomes" id="UP001320420">
    <property type="component" value="Unassembled WGS sequence"/>
</dbReference>
<dbReference type="GO" id="GO:0035556">
    <property type="term" value="P:intracellular signal transduction"/>
    <property type="evidence" value="ECO:0007669"/>
    <property type="project" value="TreeGrafter"/>
</dbReference>
<feature type="compositionally biased region" description="Polar residues" evidence="14">
    <location>
        <begin position="60"/>
        <end position="70"/>
    </location>
</feature>
<dbReference type="InterPro" id="IPR000719">
    <property type="entry name" value="Prot_kinase_dom"/>
</dbReference>
<dbReference type="InterPro" id="IPR017441">
    <property type="entry name" value="Protein_kinase_ATP_BS"/>
</dbReference>
<dbReference type="CDD" id="cd14079">
    <property type="entry name" value="STKc_AMPK_alpha"/>
    <property type="match status" value="1"/>
</dbReference>
<feature type="binding site" evidence="13">
    <location>
        <position position="119"/>
    </location>
    <ligand>
        <name>ATP</name>
        <dbReference type="ChEBI" id="CHEBI:30616"/>
    </ligand>
</feature>
<dbReference type="CDD" id="cd14334">
    <property type="entry name" value="UBA_SNF1_fungi"/>
    <property type="match status" value="1"/>
</dbReference>
<comment type="catalytic activity">
    <reaction evidence="12">
        <text>L-seryl-[protein] + ATP = O-phospho-L-seryl-[protein] + ADP + H(+)</text>
        <dbReference type="Rhea" id="RHEA:17989"/>
        <dbReference type="Rhea" id="RHEA-COMP:9863"/>
        <dbReference type="Rhea" id="RHEA-COMP:11604"/>
        <dbReference type="ChEBI" id="CHEBI:15378"/>
        <dbReference type="ChEBI" id="CHEBI:29999"/>
        <dbReference type="ChEBI" id="CHEBI:30616"/>
        <dbReference type="ChEBI" id="CHEBI:83421"/>
        <dbReference type="ChEBI" id="CHEBI:456216"/>
        <dbReference type="EC" id="2.7.11.1"/>
    </reaction>
</comment>
<comment type="subcellular location">
    <subcellularLocation>
        <location evidence="1">Nucleus</location>
    </subcellularLocation>
</comment>
<comment type="similarity">
    <text evidence="2">Belongs to the protein kinase superfamily. CAMK Ser/Thr protein kinase family. SNF1 subfamily.</text>
</comment>
<dbReference type="Pfam" id="PF16579">
    <property type="entry name" value="AdenylateSensor"/>
    <property type="match status" value="1"/>
</dbReference>
<dbReference type="PROSITE" id="PS00107">
    <property type="entry name" value="PROTEIN_KINASE_ATP"/>
    <property type="match status" value="1"/>
</dbReference>
<dbReference type="GO" id="GO:0005524">
    <property type="term" value="F:ATP binding"/>
    <property type="evidence" value="ECO:0007669"/>
    <property type="project" value="UniProtKB-UniRule"/>
</dbReference>
<feature type="compositionally biased region" description="Low complexity" evidence="14">
    <location>
        <begin position="484"/>
        <end position="496"/>
    </location>
</feature>
<dbReference type="SMART" id="SM00220">
    <property type="entry name" value="S_TKc"/>
    <property type="match status" value="1"/>
</dbReference>
<dbReference type="Pfam" id="PF00069">
    <property type="entry name" value="Pkinase"/>
    <property type="match status" value="1"/>
</dbReference>
<dbReference type="InterPro" id="IPR028375">
    <property type="entry name" value="KA1/Ssp2_C"/>
</dbReference>
<dbReference type="GO" id="GO:0005634">
    <property type="term" value="C:nucleus"/>
    <property type="evidence" value="ECO:0007669"/>
    <property type="project" value="UniProtKB-SubCell"/>
</dbReference>
<evidence type="ECO:0000256" key="7">
    <source>
        <dbReference type="ARBA" id="ARBA00022777"/>
    </source>
</evidence>
<dbReference type="SUPFAM" id="SSF103243">
    <property type="entry name" value="KA1-like"/>
    <property type="match status" value="1"/>
</dbReference>